<feature type="compositionally biased region" description="Polar residues" evidence="4">
    <location>
        <begin position="322"/>
        <end position="336"/>
    </location>
</feature>
<evidence type="ECO:0000256" key="3">
    <source>
        <dbReference type="ARBA" id="ARBA00029509"/>
    </source>
</evidence>
<feature type="region of interest" description="Disordered" evidence="4">
    <location>
        <begin position="922"/>
        <end position="988"/>
    </location>
</feature>
<sequence length="1423" mass="154913">MKCHLNRAYDWDATSYLGQGPCATPTRPHHCTNRREVERMMGLGVIRIGVAITLDHQIRRKNNLQDTFMPLYFGLTHRFTSCYSQTQRATKRQSERLPGNYLASFLARRYHSRKVHARSFEEGDLVLRHVQLAKNSNKLTPKWVGPYRVTRVTTPGAVRLETEDAIPSWHLRATPPTVLLAYNLHVCHVIIFLQEGFRFDTQTLKSFRLLQSSKHAFAPFVRSLVAPGTPSKAAPSGTPGTPSKATPSGTPTRPTRRASSISPPARRGGHSGHQPSAISLMSGTGSHASVLPGQCIPVVLFVFEDDIIDGPSAATSLDDMGETSSSNQASGTSKGSGSVVMLARPASKSEGSFTKKLHLSLEGQIRFLLKRCRTLTGLESGHNGPRGAGNVSHLPLFSLDSSRVVALLDRSINKKQEPLDIIAGLFEDSFSSKSSLDAASLENNCQSANHEDVQLIKDFIFRQSDGLRGKGGYSGNASAGSVAGVGLFEDSFSSKSSLDAASLENNCQSANHEDVQLIKDFIFRQSDGLRGKGGYSGNASAGSVAGVGMVAAPAAAAAASASSGKPVSVPDLPSFDKWFSISTSIISGLISAKDGIDNSESARGSSTHASSSLKNEQSSAIETALSCLESNKGLNMKFSSSWCQKVLPVAKEVYLKDLPDFYPTSVHEVQLQKALRSFHSTVKGPAVKVFSKKLEDECKTIWEAGRQQCDAVSLTGRPCKHQRHGKLSSSDAVEQHSSGYVFLHACACGRSRRLRDDPFDFETANVSFNCFSNCEDLLPTLVLPRGVDASSFPASSWRLVRLGGARYYKPTKGLLQAGFCSKDKYLLKWTISLGKGQGKNGTHAATKSSSMTSNVNPQIPPAVSREVKSITNQAAPEIRSAKLENPRKQPEVQSTNNSAISFGKGHPNFTMKKPFAEVVAGSTTKDSEFPALQLKRPPKPAGRKDERQVSAAEQTNGRTNAALSQGPVAENESEKMSNNMSSETADGKPFLQIGGNIVPVTVGNETKEAAQTIQQFVVYVGFEHECSYGHRFLLSEKYLKEIDYERSYQNNEAESKHSSQKLPPNASKSAATTGNGNNGRKSNRPMESSGRNSRQQLLQPGVDGETLRPAHILSDAHTVRKGEHYLQYITADDGGEAYSLLNRNLPIYMHCPHCKSSDGKGHQDVKVAGAVSQLQRIFIVTPDFPVLLASCPLVQFESWMPSSPSTRELSYPAASIRIRCGDKGWKHIPPQTPRAATRADSMARRRHSFADRVSRTRCRERSQRAVMHLGESKVLMSGPGVTLLTSRTCMQQPAVCVPRSRHDSCQRCFACAPGIYLCCRAADVATSTRILQSQRYSLFPGEKTWKLEVAMPRPPLLLGRRSATHRRMSKHMKTRPRVAEVQKAESGEVVTCLLCSASPCPTTVGFHVNTEESGRRCCTVYAV</sequence>
<feature type="compositionally biased region" description="Polar residues" evidence="4">
    <location>
        <begin position="951"/>
        <end position="963"/>
    </location>
</feature>
<evidence type="ECO:0000256" key="1">
    <source>
        <dbReference type="ARBA" id="ARBA00006443"/>
    </source>
</evidence>
<comment type="similarity">
    <text evidence="1">Belongs to the SMG8 family.</text>
</comment>
<feature type="region of interest" description="Disordered" evidence="4">
    <location>
        <begin position="838"/>
        <end position="859"/>
    </location>
</feature>
<accession>N1QYT2</accession>
<dbReference type="EnsemblPlants" id="EMT14041">
    <property type="protein sequence ID" value="EMT14041"/>
    <property type="gene ID" value="F775_06108"/>
</dbReference>
<evidence type="ECO:0000313" key="5">
    <source>
        <dbReference type="EnsemblPlants" id="EMT14041"/>
    </source>
</evidence>
<dbReference type="GO" id="GO:0000184">
    <property type="term" value="P:nuclear-transcribed mRNA catabolic process, nonsense-mediated decay"/>
    <property type="evidence" value="ECO:0007669"/>
    <property type="project" value="UniProtKB-KW"/>
</dbReference>
<feature type="compositionally biased region" description="Low complexity" evidence="4">
    <location>
        <begin position="245"/>
        <end position="266"/>
    </location>
</feature>
<feature type="region of interest" description="Disordered" evidence="4">
    <location>
        <begin position="876"/>
        <end position="906"/>
    </location>
</feature>
<feature type="compositionally biased region" description="Polar residues" evidence="4">
    <location>
        <begin position="891"/>
        <end position="900"/>
    </location>
</feature>
<evidence type="ECO:0000256" key="4">
    <source>
        <dbReference type="SAM" id="MobiDB-lite"/>
    </source>
</evidence>
<reference evidence="5" key="1">
    <citation type="submission" date="2015-06" db="UniProtKB">
        <authorList>
            <consortium name="EnsemblPlants"/>
        </authorList>
    </citation>
    <scope>IDENTIFICATION</scope>
</reference>
<keyword evidence="2" id="KW-0866">Nonsense-mediated mRNA decay</keyword>
<dbReference type="InterPro" id="IPR019354">
    <property type="entry name" value="SMG8-like"/>
</dbReference>
<name>N1QYT2_AEGTA</name>
<evidence type="ECO:0000256" key="2">
    <source>
        <dbReference type="ARBA" id="ARBA00023161"/>
    </source>
</evidence>
<feature type="region of interest" description="Disordered" evidence="4">
    <location>
        <begin position="313"/>
        <end position="339"/>
    </location>
</feature>
<protein>
    <recommendedName>
        <fullName evidence="3">Nonsense-mediated mRNA decay factor SMG8</fullName>
    </recommendedName>
</protein>
<feature type="compositionally biased region" description="Polar residues" evidence="4">
    <location>
        <begin position="843"/>
        <end position="857"/>
    </location>
</feature>
<feature type="compositionally biased region" description="Basic and acidic residues" evidence="4">
    <location>
        <begin position="879"/>
        <end position="890"/>
    </location>
</feature>
<feature type="region of interest" description="Disordered" evidence="4">
    <location>
        <begin position="228"/>
        <end position="281"/>
    </location>
</feature>
<dbReference type="PANTHER" id="PTHR13091">
    <property type="entry name" value="AMPLIFIED IN BREAST CANCER 2-RELATED"/>
    <property type="match status" value="1"/>
</dbReference>
<dbReference type="PANTHER" id="PTHR13091:SF0">
    <property type="entry name" value="NONSENSE-MEDIATED MRNA DECAY FACTOR SMG8"/>
    <property type="match status" value="1"/>
</dbReference>
<feature type="region of interest" description="Disordered" evidence="4">
    <location>
        <begin position="1050"/>
        <end position="1104"/>
    </location>
</feature>
<organism evidence="5">
    <name type="scientific">Aegilops tauschii</name>
    <name type="common">Tausch's goatgrass</name>
    <name type="synonym">Aegilops squarrosa</name>
    <dbReference type="NCBI Taxonomy" id="37682"/>
    <lineage>
        <taxon>Eukaryota</taxon>
        <taxon>Viridiplantae</taxon>
        <taxon>Streptophyta</taxon>
        <taxon>Embryophyta</taxon>
        <taxon>Tracheophyta</taxon>
        <taxon>Spermatophyta</taxon>
        <taxon>Magnoliopsida</taxon>
        <taxon>Liliopsida</taxon>
        <taxon>Poales</taxon>
        <taxon>Poaceae</taxon>
        <taxon>BOP clade</taxon>
        <taxon>Pooideae</taxon>
        <taxon>Triticodae</taxon>
        <taxon>Triticeae</taxon>
        <taxon>Triticinae</taxon>
        <taxon>Aegilops</taxon>
    </lineage>
</organism>
<dbReference type="Pfam" id="PF10220">
    <property type="entry name" value="Smg8_Smg9"/>
    <property type="match status" value="1"/>
</dbReference>
<proteinExistence type="inferred from homology"/>
<feature type="compositionally biased region" description="Polar residues" evidence="4">
    <location>
        <begin position="1060"/>
        <end position="1098"/>
    </location>
</feature>